<gene>
    <name evidence="4" type="ORF">WI372_14565</name>
</gene>
<comment type="caution">
    <text evidence="4">The sequence shown here is derived from an EMBL/GenBank/DDBJ whole genome shotgun (WGS) entry which is preliminary data.</text>
</comment>
<organism evidence="4 5">
    <name type="scientific">Gaopeijia maritima</name>
    <dbReference type="NCBI Taxonomy" id="3119007"/>
    <lineage>
        <taxon>Bacteria</taxon>
        <taxon>Pseudomonadati</taxon>
        <taxon>Gemmatimonadota</taxon>
        <taxon>Longimicrobiia</taxon>
        <taxon>Gaopeijiales</taxon>
        <taxon>Gaopeijiaceae</taxon>
        <taxon>Gaopeijia</taxon>
    </lineage>
</organism>
<evidence type="ECO:0000313" key="4">
    <source>
        <dbReference type="EMBL" id="MEK9502213.1"/>
    </source>
</evidence>
<evidence type="ECO:0000256" key="1">
    <source>
        <dbReference type="ARBA" id="ARBA00022553"/>
    </source>
</evidence>
<dbReference type="Pfam" id="PF00072">
    <property type="entry name" value="Response_reg"/>
    <property type="match status" value="1"/>
</dbReference>
<dbReference type="PANTHER" id="PTHR44591">
    <property type="entry name" value="STRESS RESPONSE REGULATOR PROTEIN 1"/>
    <property type="match status" value="1"/>
</dbReference>
<dbReference type="InterPro" id="IPR011006">
    <property type="entry name" value="CheY-like_superfamily"/>
</dbReference>
<feature type="modified residue" description="4-aspartylphosphate" evidence="2">
    <location>
        <position position="64"/>
    </location>
</feature>
<reference evidence="4 5" key="1">
    <citation type="submission" date="2024-02" db="EMBL/GenBank/DDBJ databases">
        <title>A novel Gemmatimonadota bacterium.</title>
        <authorList>
            <person name="Du Z.-J."/>
            <person name="Ye Y.-Q."/>
        </authorList>
    </citation>
    <scope>NUCLEOTIDE SEQUENCE [LARGE SCALE GENOMIC DNA]</scope>
    <source>
        <strain evidence="4 5">DH-20</strain>
    </source>
</reference>
<keyword evidence="5" id="KW-1185">Reference proteome</keyword>
<dbReference type="Gene3D" id="3.40.50.2300">
    <property type="match status" value="1"/>
</dbReference>
<dbReference type="InterPro" id="IPR001789">
    <property type="entry name" value="Sig_transdc_resp-reg_receiver"/>
</dbReference>
<evidence type="ECO:0000256" key="2">
    <source>
        <dbReference type="PROSITE-ProRule" id="PRU00169"/>
    </source>
</evidence>
<dbReference type="SUPFAM" id="SSF52172">
    <property type="entry name" value="CheY-like"/>
    <property type="match status" value="1"/>
</dbReference>
<dbReference type="PROSITE" id="PS50110">
    <property type="entry name" value="RESPONSE_REGULATORY"/>
    <property type="match status" value="1"/>
</dbReference>
<proteinExistence type="predicted"/>
<accession>A0ABU9EBV3</accession>
<dbReference type="InterPro" id="IPR050595">
    <property type="entry name" value="Bact_response_regulator"/>
</dbReference>
<keyword evidence="1 2" id="KW-0597">Phosphoprotein</keyword>
<feature type="domain" description="Response regulatory" evidence="3">
    <location>
        <begin position="13"/>
        <end position="131"/>
    </location>
</feature>
<evidence type="ECO:0000313" key="5">
    <source>
        <dbReference type="Proteomes" id="UP001484239"/>
    </source>
</evidence>
<dbReference type="RefSeq" id="WP_405274560.1">
    <property type="nucleotide sequence ID" value="NZ_CP144380.1"/>
</dbReference>
<name>A0ABU9EBV3_9BACT</name>
<protein>
    <submittedName>
        <fullName evidence="4">Response regulator</fullName>
    </submittedName>
</protein>
<evidence type="ECO:0000259" key="3">
    <source>
        <dbReference type="PROSITE" id="PS50110"/>
    </source>
</evidence>
<dbReference type="PANTHER" id="PTHR44591:SF3">
    <property type="entry name" value="RESPONSE REGULATORY DOMAIN-CONTAINING PROTEIN"/>
    <property type="match status" value="1"/>
</dbReference>
<dbReference type="EMBL" id="JBBHLI010000010">
    <property type="protein sequence ID" value="MEK9502213.1"/>
    <property type="molecule type" value="Genomic_DNA"/>
</dbReference>
<sequence>MGPSSDAESPRRRVLLADDEPHIRRVLETLLESSGFDVRSVDNGAAALALLDDPSERFDFVLSDLMMPERSGIEVLEGLRAMEHRAGTPVVILTAKGQDADRQRAFALGAADFLTKPFSPRKLIARIVEILDAR</sequence>
<dbReference type="SMART" id="SM00448">
    <property type="entry name" value="REC"/>
    <property type="match status" value="1"/>
</dbReference>
<dbReference type="CDD" id="cd17574">
    <property type="entry name" value="REC_OmpR"/>
    <property type="match status" value="1"/>
</dbReference>
<dbReference type="Proteomes" id="UP001484239">
    <property type="component" value="Unassembled WGS sequence"/>
</dbReference>